<dbReference type="CDD" id="cd06223">
    <property type="entry name" value="PRTases_typeI"/>
    <property type="match status" value="1"/>
</dbReference>
<evidence type="ECO:0000313" key="4">
    <source>
        <dbReference type="EMBL" id="OAI10584.1"/>
    </source>
</evidence>
<dbReference type="RefSeq" id="WP_066987091.1">
    <property type="nucleotide sequence ID" value="NZ_LUUI01000152.1"/>
</dbReference>
<dbReference type="InterPro" id="IPR000836">
    <property type="entry name" value="PRTase_dom"/>
</dbReference>
<evidence type="ECO:0000313" key="5">
    <source>
        <dbReference type="Proteomes" id="UP000078476"/>
    </source>
</evidence>
<dbReference type="InterPro" id="IPR044005">
    <property type="entry name" value="DZR_2"/>
</dbReference>
<dbReference type="AlphaFoldDB" id="A0A177MYU7"/>
<dbReference type="SUPFAM" id="SSF53271">
    <property type="entry name" value="PRTase-like"/>
    <property type="match status" value="1"/>
</dbReference>
<accession>A0A177MYU7</accession>
<dbReference type="Pfam" id="PF18912">
    <property type="entry name" value="DZR_2"/>
    <property type="match status" value="1"/>
</dbReference>
<dbReference type="Pfam" id="PF00156">
    <property type="entry name" value="Pribosyltran"/>
    <property type="match status" value="1"/>
</dbReference>
<name>A0A177MYU7_9GAMM</name>
<evidence type="ECO:0000256" key="1">
    <source>
        <dbReference type="ARBA" id="ARBA00008007"/>
    </source>
</evidence>
<organism evidence="4 5">
    <name type="scientific">Methylomonas lenta</name>
    <dbReference type="NCBI Taxonomy" id="980561"/>
    <lineage>
        <taxon>Bacteria</taxon>
        <taxon>Pseudomonadati</taxon>
        <taxon>Pseudomonadota</taxon>
        <taxon>Gammaproteobacteria</taxon>
        <taxon>Methylococcales</taxon>
        <taxon>Methylococcaceae</taxon>
        <taxon>Methylomonas</taxon>
    </lineage>
</organism>
<evidence type="ECO:0000259" key="2">
    <source>
        <dbReference type="Pfam" id="PF00156"/>
    </source>
</evidence>
<dbReference type="GO" id="GO:0016757">
    <property type="term" value="F:glycosyltransferase activity"/>
    <property type="evidence" value="ECO:0007669"/>
    <property type="project" value="UniProtKB-KW"/>
</dbReference>
<gene>
    <name evidence="4" type="ORF">A1359_16395</name>
</gene>
<dbReference type="PANTHER" id="PTHR47505:SF1">
    <property type="entry name" value="DNA UTILIZATION PROTEIN YHGH"/>
    <property type="match status" value="1"/>
</dbReference>
<reference evidence="4 5" key="1">
    <citation type="submission" date="2016-03" db="EMBL/GenBank/DDBJ databases">
        <authorList>
            <person name="Ploux O."/>
        </authorList>
    </citation>
    <scope>NUCLEOTIDE SEQUENCE [LARGE SCALE GENOMIC DNA]</scope>
    <source>
        <strain evidence="4 5">R-45370</strain>
    </source>
</reference>
<keyword evidence="4" id="KW-0808">Transferase</keyword>
<keyword evidence="4" id="KW-0328">Glycosyltransferase</keyword>
<feature type="domain" description="Phosphoribosyltransferase" evidence="2">
    <location>
        <begin position="140"/>
        <end position="229"/>
    </location>
</feature>
<evidence type="ECO:0000259" key="3">
    <source>
        <dbReference type="Pfam" id="PF18912"/>
    </source>
</evidence>
<dbReference type="STRING" id="980561.A1359_16395"/>
<comment type="caution">
    <text evidence="4">The sequence shown here is derived from an EMBL/GenBank/DDBJ whole genome shotgun (WGS) entry which is preliminary data.</text>
</comment>
<dbReference type="PANTHER" id="PTHR47505">
    <property type="entry name" value="DNA UTILIZATION PROTEIN YHGH"/>
    <property type="match status" value="1"/>
</dbReference>
<dbReference type="EMBL" id="LUUI01000152">
    <property type="protein sequence ID" value="OAI10584.1"/>
    <property type="molecule type" value="Genomic_DNA"/>
</dbReference>
<dbReference type="OrthoDB" id="9793412at2"/>
<feature type="domain" description="Double zinc ribbon" evidence="3">
    <location>
        <begin position="13"/>
        <end position="66"/>
    </location>
</feature>
<keyword evidence="5" id="KW-1185">Reference proteome</keyword>
<dbReference type="InterPro" id="IPR051910">
    <property type="entry name" value="ComF/GntX_DNA_util-trans"/>
</dbReference>
<protein>
    <submittedName>
        <fullName evidence="4">Phosphoribosyltransferase</fullName>
    </submittedName>
</protein>
<dbReference type="Proteomes" id="UP000078476">
    <property type="component" value="Unassembled WGS sequence"/>
</dbReference>
<comment type="similarity">
    <text evidence="1">Belongs to the ComF/GntX family.</text>
</comment>
<proteinExistence type="inferred from homology"/>
<sequence length="232" mass="26352">MNNWLNIIQNKCLPLRCILCGEPGFAGLDLCKACFDDLPANHACCYRCGVHFDMAIPAPQLCGRCLKIAPGFDETHAPFLYNDSLRYLISQLKFHQNYKHARLLGTLLAQHLIQSVELPECIIPVPLHRNRYRERGFNQSIEIARHLAKQLSLPLDLNSCIRNRDTKHQTELPAKQRRKNMQRAFTVTHTLNYQHVAIVDDVMTTGATTSALAKALKEHGISRVEVWVCARA</sequence>
<dbReference type="InterPro" id="IPR029057">
    <property type="entry name" value="PRTase-like"/>
</dbReference>
<dbReference type="Gene3D" id="3.40.50.2020">
    <property type="match status" value="1"/>
</dbReference>